<evidence type="ECO:0000313" key="9">
    <source>
        <dbReference type="EMBL" id="ATG55792.1"/>
    </source>
</evidence>
<organism evidence="9 10">
    <name type="scientific">Brachybacterium ginsengisoli</name>
    <dbReference type="NCBI Taxonomy" id="1331682"/>
    <lineage>
        <taxon>Bacteria</taxon>
        <taxon>Bacillati</taxon>
        <taxon>Actinomycetota</taxon>
        <taxon>Actinomycetes</taxon>
        <taxon>Micrococcales</taxon>
        <taxon>Dermabacteraceae</taxon>
        <taxon>Brachybacterium</taxon>
    </lineage>
</organism>
<dbReference type="SUPFAM" id="SSF51569">
    <property type="entry name" value="Aldolase"/>
    <property type="match status" value="1"/>
</dbReference>
<accession>A0A291H078</accession>
<proteinExistence type="inferred from homology"/>
<sequence length="320" mass="33529">MTAPATTPPALLPAFDGVLFFPVTPFDAEEQVDVHLLREHVERGVDRGAGGVFIACGTGEFHTLGAEEYRAVVGAGVAAAAGRVPVLAGVGGPIGQAREQVRAARELGVDGLLLLPPYLVGGPEDGVARYFEDLAGRSELPVIVYHRGQAQLTVAMLERLCALPTLAGVKDGVGDVALAQQLVAAARRCGRADLQFFNGLLTAEASQAAYRAIGIELYSSAAFAMAPDIANAFYRAYRDGDQETQDHLQDGFYTPLTRLRDSTPGFAVSLIKAGLRLSGVEVGGVRPPLSDPTPAQLDQLAEILAAGRALVADDSMEVPA</sequence>
<dbReference type="SMART" id="SM01130">
    <property type="entry name" value="DHDPS"/>
    <property type="match status" value="1"/>
</dbReference>
<feature type="active site" description="Proton donor/acceptor" evidence="7">
    <location>
        <position position="145"/>
    </location>
</feature>
<dbReference type="EC" id="4.2.1.41" evidence="5"/>
<evidence type="ECO:0000256" key="6">
    <source>
        <dbReference type="PIRNR" id="PIRNR001365"/>
    </source>
</evidence>
<gene>
    <name evidence="9" type="ORF">CFK41_14155</name>
</gene>
<dbReference type="Pfam" id="PF00701">
    <property type="entry name" value="DHDPS"/>
    <property type="match status" value="1"/>
</dbReference>
<dbReference type="PANTHER" id="PTHR12128">
    <property type="entry name" value="DIHYDRODIPICOLINATE SYNTHASE"/>
    <property type="match status" value="1"/>
</dbReference>
<dbReference type="UniPathway" id="UPA00564">
    <property type="reaction ID" value="UER00628"/>
</dbReference>
<dbReference type="InterPro" id="IPR017655">
    <property type="entry name" value="Dehydro-deoxyglucarate_dehyd"/>
</dbReference>
<dbReference type="KEGG" id="bgg:CFK41_14155"/>
<dbReference type="Proteomes" id="UP000217889">
    <property type="component" value="Chromosome"/>
</dbReference>
<comment type="pathway">
    <text evidence="2 5">Carbohydrate acid metabolism; D-glucarate degradation; 2,5-dioxopentanoate from D-glucarate: step 2/2.</text>
</comment>
<dbReference type="InterPro" id="IPR002220">
    <property type="entry name" value="DapA-like"/>
</dbReference>
<comment type="similarity">
    <text evidence="3 5 6">Belongs to the DapA family.</text>
</comment>
<evidence type="ECO:0000256" key="3">
    <source>
        <dbReference type="ARBA" id="ARBA00007592"/>
    </source>
</evidence>
<dbReference type="InterPro" id="IPR013785">
    <property type="entry name" value="Aldolase_TIM"/>
</dbReference>
<dbReference type="AlphaFoldDB" id="A0A291H078"/>
<dbReference type="EMBL" id="CP023564">
    <property type="protein sequence ID" value="ATG55792.1"/>
    <property type="molecule type" value="Genomic_DNA"/>
</dbReference>
<reference evidence="9 10" key="1">
    <citation type="journal article" date="2014" name="Int. J. Syst. Evol. Microbiol.">
        <title>Brachybacterium ginsengisoli sp. nov., isolated from soil of a ginseng field.</title>
        <authorList>
            <person name="Hoang V.A."/>
            <person name="Kim Y.J."/>
            <person name="Nguyen N.L."/>
            <person name="Yang D.C."/>
        </authorList>
    </citation>
    <scope>NUCLEOTIDE SEQUENCE [LARGE SCALE GENOMIC DNA]</scope>
    <source>
        <strain evidence="9 10">DCY80</strain>
    </source>
</reference>
<evidence type="ECO:0000256" key="1">
    <source>
        <dbReference type="ARBA" id="ARBA00001446"/>
    </source>
</evidence>
<evidence type="ECO:0000256" key="2">
    <source>
        <dbReference type="ARBA" id="ARBA00004983"/>
    </source>
</evidence>
<dbReference type="GO" id="GO:0042838">
    <property type="term" value="P:D-glucarate catabolic process"/>
    <property type="evidence" value="ECO:0007669"/>
    <property type="project" value="UniProtKB-UniRule"/>
</dbReference>
<dbReference type="Gene3D" id="3.20.20.70">
    <property type="entry name" value="Aldolase class I"/>
    <property type="match status" value="1"/>
</dbReference>
<evidence type="ECO:0000256" key="4">
    <source>
        <dbReference type="ARBA" id="ARBA00023239"/>
    </source>
</evidence>
<dbReference type="RefSeq" id="WP_096800252.1">
    <property type="nucleotide sequence ID" value="NZ_CP023564.1"/>
</dbReference>
<comment type="catalytic activity">
    <reaction evidence="1 5">
        <text>5-dehydro-4-deoxy-D-glucarate + H(+) = 2,5-dioxopentanoate + CO2 + H2O</text>
        <dbReference type="Rhea" id="RHEA:24608"/>
        <dbReference type="ChEBI" id="CHEBI:15377"/>
        <dbReference type="ChEBI" id="CHEBI:15378"/>
        <dbReference type="ChEBI" id="CHEBI:16526"/>
        <dbReference type="ChEBI" id="CHEBI:42819"/>
        <dbReference type="ChEBI" id="CHEBI:58136"/>
        <dbReference type="EC" id="4.2.1.41"/>
    </reaction>
</comment>
<dbReference type="GO" id="GO:0047448">
    <property type="term" value="F:5-dehydro-4-deoxyglucarate dehydratase activity"/>
    <property type="evidence" value="ECO:0007669"/>
    <property type="project" value="UniProtKB-UniRule"/>
</dbReference>
<keyword evidence="4 5" id="KW-0456">Lyase</keyword>
<evidence type="ECO:0000256" key="5">
    <source>
        <dbReference type="HAMAP-Rule" id="MF_00694"/>
    </source>
</evidence>
<keyword evidence="10" id="KW-1185">Reference proteome</keyword>
<feature type="active site" description="Schiff-base intermediate with substrate" evidence="7">
    <location>
        <position position="170"/>
    </location>
</feature>
<dbReference type="GO" id="GO:0008840">
    <property type="term" value="F:4-hydroxy-tetrahydrodipicolinate synthase activity"/>
    <property type="evidence" value="ECO:0007669"/>
    <property type="project" value="TreeGrafter"/>
</dbReference>
<protein>
    <recommendedName>
        <fullName evidence="5">Probable 5-dehydro-4-deoxyglucarate dehydratase</fullName>
        <ecNumber evidence="5">4.2.1.41</ecNumber>
    </recommendedName>
    <alternativeName>
        <fullName evidence="5">5-keto-4-deoxy-glucarate dehydratase</fullName>
        <shortName evidence="5">KDGDH</shortName>
    </alternativeName>
</protein>
<evidence type="ECO:0000256" key="7">
    <source>
        <dbReference type="PIRSR" id="PIRSR001365-1"/>
    </source>
</evidence>
<dbReference type="PIRSF" id="PIRSF001365">
    <property type="entry name" value="DHDPS"/>
    <property type="match status" value="1"/>
</dbReference>
<feature type="binding site" evidence="8">
    <location>
        <position position="58"/>
    </location>
    <ligand>
        <name>pyruvate</name>
        <dbReference type="ChEBI" id="CHEBI:15361"/>
    </ligand>
</feature>
<dbReference type="HAMAP" id="MF_00694">
    <property type="entry name" value="KDGDH"/>
    <property type="match status" value="1"/>
</dbReference>
<evidence type="ECO:0000256" key="8">
    <source>
        <dbReference type="PIRSR" id="PIRSR001365-2"/>
    </source>
</evidence>
<evidence type="ECO:0000313" key="10">
    <source>
        <dbReference type="Proteomes" id="UP000217889"/>
    </source>
</evidence>
<name>A0A291H078_9MICO</name>
<dbReference type="NCBIfam" id="NF002958">
    <property type="entry name" value="PRK03620.1"/>
    <property type="match status" value="1"/>
</dbReference>
<dbReference type="OrthoDB" id="8995637at2"/>
<dbReference type="PANTHER" id="PTHR12128:SF19">
    <property type="entry name" value="5-DEHYDRO-4-DEOXYGLUCARATE DEHYDRATASE 2-RELATED"/>
    <property type="match status" value="1"/>
</dbReference>